<keyword evidence="3" id="KW-1185">Reference proteome</keyword>
<dbReference type="GeneID" id="16607372"/>
<keyword evidence="1" id="KW-1133">Transmembrane helix</keyword>
<keyword evidence="1" id="KW-0472">Membrane</keyword>
<dbReference type="Proteomes" id="UP000204584">
    <property type="component" value="Segment"/>
</dbReference>
<accession>S4W5F7</accession>
<organism evidence="2 3">
    <name type="scientific">Pandoravirus salinus</name>
    <dbReference type="NCBI Taxonomy" id="1349410"/>
    <lineage>
        <taxon>Viruses</taxon>
        <taxon>Pandoravirus</taxon>
    </lineage>
</organism>
<evidence type="ECO:0000313" key="2">
    <source>
        <dbReference type="EMBL" id="AGO85585.1"/>
    </source>
</evidence>
<protein>
    <submittedName>
        <fullName evidence="2">Uncharacterized protein</fullName>
    </submittedName>
</protein>
<reference evidence="2 3" key="1">
    <citation type="journal article" date="2013" name="Science">
        <title>Pandoraviruses: amoeba viruses with genomes up to 2.5 Mb reaching that of parasitic eukaryotes.</title>
        <authorList>
            <person name="Philippe N."/>
            <person name="Legendre M."/>
            <person name="Doutre G."/>
            <person name="Coute Y."/>
            <person name="Poirot O."/>
            <person name="Lescot M."/>
            <person name="Arslan D."/>
            <person name="Seltzer V."/>
            <person name="Bertaux L."/>
            <person name="Bruley C."/>
            <person name="Garin J."/>
            <person name="Claverie J.M."/>
            <person name="Abergel C."/>
        </authorList>
    </citation>
    <scope>NUCLEOTIDE SEQUENCE [LARGE SCALE GENOMIC DNA]</scope>
</reference>
<evidence type="ECO:0000313" key="3">
    <source>
        <dbReference type="Proteomes" id="UP000204584"/>
    </source>
</evidence>
<name>S4W5F7_9VIRU</name>
<dbReference type="EMBL" id="KC977571">
    <property type="protein sequence ID" value="AGO85585.1"/>
    <property type="molecule type" value="Genomic_DNA"/>
</dbReference>
<evidence type="ECO:0000256" key="1">
    <source>
        <dbReference type="SAM" id="Phobius"/>
    </source>
</evidence>
<dbReference type="RefSeq" id="YP_008438664.1">
    <property type="nucleotide sequence ID" value="NC_022098.1"/>
</dbReference>
<proteinExistence type="predicted"/>
<gene>
    <name evidence="2" type="ORF">psal_cds_1251</name>
</gene>
<feature type="transmembrane region" description="Helical" evidence="1">
    <location>
        <begin position="98"/>
        <end position="119"/>
    </location>
</feature>
<sequence>MSLLFFGIYCWGNIGTQKKGPRSLLLGLPWWPDGAACPARGPGSTRQTKGRSNVFFARYRARGPNQGLAKRARLSSLSTARGRRSPPPPLPDRVVTSLWAFVGLFVFPVCVCARALILLGRSACAAAFLPTHRKRDCGPWRLFCLVPGRATDDHRPDRD</sequence>
<dbReference type="KEGG" id="vg:16607372"/>
<keyword evidence="1" id="KW-0812">Transmembrane</keyword>